<dbReference type="PANTHER" id="PTHR11280">
    <property type="entry name" value="GLUCOSAMINE-6-PHOSPHATE ISOMERASE"/>
    <property type="match status" value="1"/>
</dbReference>
<evidence type="ECO:0000256" key="1">
    <source>
        <dbReference type="ARBA" id="ARBA00000644"/>
    </source>
</evidence>
<dbReference type="EMBL" id="LN868511">
    <property type="protein sequence ID" value="CRX79204.1"/>
    <property type="molecule type" value="Genomic_DNA"/>
</dbReference>
<feature type="domain" description="Glucosamine/galactosamine-6-phosphate isomerase" evidence="6">
    <location>
        <begin position="10"/>
        <end position="139"/>
    </location>
</feature>
<evidence type="ECO:0000313" key="7">
    <source>
        <dbReference type="EMBL" id="CRX79204.1"/>
    </source>
</evidence>
<dbReference type="EC" id="3.5.99.6" evidence="4"/>
<evidence type="ECO:0000256" key="3">
    <source>
        <dbReference type="ARBA" id="ARBA00022801"/>
    </source>
</evidence>
<keyword evidence="4" id="KW-0119">Carbohydrate metabolism</keyword>
<dbReference type="SUPFAM" id="SSF100950">
    <property type="entry name" value="NagB/RpiA/CoA transferase-like"/>
    <property type="match status" value="1"/>
</dbReference>
<gene>
    <name evidence="7" type="ORF">ls5931a1_00002</name>
</gene>
<dbReference type="InterPro" id="IPR037171">
    <property type="entry name" value="NagB/RpiA_transferase-like"/>
</dbReference>
<proteinExistence type="inferred from homology"/>
<dbReference type="GO" id="GO:0019262">
    <property type="term" value="P:N-acetylneuraminate catabolic process"/>
    <property type="evidence" value="ECO:0007669"/>
    <property type="project" value="TreeGrafter"/>
</dbReference>
<protein>
    <recommendedName>
        <fullName evidence="4">Glucosamine-6-phosphate isomerase</fullName>
        <ecNumber evidence="4">3.5.99.6</ecNumber>
    </recommendedName>
    <alternativeName>
        <fullName evidence="4">Glucosamine-6-phosphate isomerase</fullName>
    </alternativeName>
</protein>
<name>A0A0H5GA50_9BASI</name>
<reference evidence="7" key="1">
    <citation type="submission" date="2015-06" db="EMBL/GenBank/DDBJ databases">
        <title>Genetic Architecture Underlying Mating-Type Determination in the Yeast Leucosporidium scottii and the Evolution of Mating Systems in Basidiomycetes.</title>
        <authorList>
            <person name="Maia T.M."/>
            <person name="Lopes S."/>
            <person name="Almeida J.M.G.C.F."/>
            <person name="Rosa L.H."/>
            <person name="Sampaio J.P."/>
            <person name="Goncalves P."/>
            <person name="Coelho M.A."/>
        </authorList>
    </citation>
    <scope>NUCLEOTIDE SEQUENCE</scope>
</reference>
<dbReference type="InterPro" id="IPR006148">
    <property type="entry name" value="Glc/Gal-6P_isomerase"/>
</dbReference>
<comment type="catalytic activity">
    <reaction evidence="1 4">
        <text>alpha-D-glucosamine 6-phosphate + H2O = beta-D-fructose 6-phosphate + NH4(+)</text>
        <dbReference type="Rhea" id="RHEA:12172"/>
        <dbReference type="ChEBI" id="CHEBI:15377"/>
        <dbReference type="ChEBI" id="CHEBI:28938"/>
        <dbReference type="ChEBI" id="CHEBI:57634"/>
        <dbReference type="ChEBI" id="CHEBI:75989"/>
        <dbReference type="EC" id="3.5.99.6"/>
    </reaction>
</comment>
<dbReference type="AlphaFoldDB" id="A0A0H5GA50"/>
<dbReference type="GO" id="GO:0006043">
    <property type="term" value="P:glucosamine catabolic process"/>
    <property type="evidence" value="ECO:0007669"/>
    <property type="project" value="TreeGrafter"/>
</dbReference>
<sequence length="289" mass="32178">MRLSIRDSPEQVGLYVGDYLAKRINEFEPSAEKPHFVLGLPTGSSPLPTYHRLVELVQKGDLSFKDEYVGLPRDHPESYHTFMYTNFFSKIDIVPDNTHILDGEAEDLLHECVEYERKIKSVGGIDIFLGGMGEDGHLAFNEDPANPPSVDPSQPGSSLVSRTRIKTLAYDTILANARFFNNDLSAVPRMALTVGIATVMDAREVILVVTGQKKAMALSQCIENGINHFWTASALQSHPWSLLVCDEDATLELRVKTVRYFKSIEKVQDEVEAKYGGAAVRKTRVNGVH</sequence>
<evidence type="ECO:0000259" key="6">
    <source>
        <dbReference type="Pfam" id="PF01182"/>
    </source>
</evidence>
<organism evidence="7">
    <name type="scientific">Leucosporidium scottii</name>
    <dbReference type="NCBI Taxonomy" id="5278"/>
    <lineage>
        <taxon>Eukaryota</taxon>
        <taxon>Fungi</taxon>
        <taxon>Dikarya</taxon>
        <taxon>Basidiomycota</taxon>
        <taxon>Pucciniomycotina</taxon>
        <taxon>Microbotryomycetes</taxon>
        <taxon>Leucosporidiales</taxon>
        <taxon>Leucosporidium</taxon>
    </lineage>
</organism>
<feature type="region of interest" description="Disordered" evidence="5">
    <location>
        <begin position="139"/>
        <end position="158"/>
    </location>
</feature>
<dbReference type="PANTHER" id="PTHR11280:SF5">
    <property type="entry name" value="GLUCOSAMINE-6-PHOSPHATE ISOMERASE"/>
    <property type="match status" value="1"/>
</dbReference>
<evidence type="ECO:0000256" key="2">
    <source>
        <dbReference type="ARBA" id="ARBA00005526"/>
    </source>
</evidence>
<accession>A0A0H5GA50</accession>
<dbReference type="GO" id="GO:0005737">
    <property type="term" value="C:cytoplasm"/>
    <property type="evidence" value="ECO:0007669"/>
    <property type="project" value="TreeGrafter"/>
</dbReference>
<dbReference type="InterPro" id="IPR018321">
    <property type="entry name" value="Glucosamine6P_isomerase_CS"/>
</dbReference>
<dbReference type="GO" id="GO:0004342">
    <property type="term" value="F:glucosamine-6-phosphate deaminase activity"/>
    <property type="evidence" value="ECO:0007669"/>
    <property type="project" value="UniProtKB-UniRule"/>
</dbReference>
<dbReference type="PROSITE" id="PS01161">
    <property type="entry name" value="GLC_GALNAC_ISOMERASE"/>
    <property type="match status" value="1"/>
</dbReference>
<dbReference type="NCBIfam" id="TIGR00502">
    <property type="entry name" value="nagB"/>
    <property type="match status" value="1"/>
</dbReference>
<keyword evidence="3 4" id="KW-0378">Hydrolase</keyword>
<dbReference type="CDD" id="cd01399">
    <property type="entry name" value="GlcN6P_deaminase"/>
    <property type="match status" value="1"/>
</dbReference>
<dbReference type="Gene3D" id="3.40.50.1360">
    <property type="match status" value="1"/>
</dbReference>
<dbReference type="GO" id="GO:0042802">
    <property type="term" value="F:identical protein binding"/>
    <property type="evidence" value="ECO:0007669"/>
    <property type="project" value="TreeGrafter"/>
</dbReference>
<dbReference type="GO" id="GO:0006046">
    <property type="term" value="P:N-acetylglucosamine catabolic process"/>
    <property type="evidence" value="ECO:0007669"/>
    <property type="project" value="TreeGrafter"/>
</dbReference>
<evidence type="ECO:0000256" key="5">
    <source>
        <dbReference type="SAM" id="MobiDB-lite"/>
    </source>
</evidence>
<dbReference type="Pfam" id="PF01182">
    <property type="entry name" value="Glucosamine_iso"/>
    <property type="match status" value="1"/>
</dbReference>
<dbReference type="GO" id="GO:0005975">
    <property type="term" value="P:carbohydrate metabolic process"/>
    <property type="evidence" value="ECO:0007669"/>
    <property type="project" value="InterPro"/>
</dbReference>
<evidence type="ECO:0000256" key="4">
    <source>
        <dbReference type="RuleBase" id="RU361197"/>
    </source>
</evidence>
<dbReference type="InterPro" id="IPR004547">
    <property type="entry name" value="Glucosamine6P_isomerase"/>
</dbReference>
<comment type="similarity">
    <text evidence="2 4">Belongs to the glucosamine/galactosamine-6-phosphate isomerase family.</text>
</comment>